<proteinExistence type="predicted"/>
<dbReference type="EMBL" id="JADNRY010000010">
    <property type="protein sequence ID" value="KAF9075336.1"/>
    <property type="molecule type" value="Genomic_DNA"/>
</dbReference>
<name>A0A9P5PZH6_9AGAR</name>
<reference evidence="1" key="1">
    <citation type="submission" date="2020-11" db="EMBL/GenBank/DDBJ databases">
        <authorList>
            <consortium name="DOE Joint Genome Institute"/>
            <person name="Ahrendt S."/>
            <person name="Riley R."/>
            <person name="Andreopoulos W."/>
            <person name="Labutti K."/>
            <person name="Pangilinan J."/>
            <person name="Ruiz-Duenas F.J."/>
            <person name="Barrasa J.M."/>
            <person name="Sanchez-Garcia M."/>
            <person name="Camarero S."/>
            <person name="Miyauchi S."/>
            <person name="Serrano A."/>
            <person name="Linde D."/>
            <person name="Babiker R."/>
            <person name="Drula E."/>
            <person name="Ayuso-Fernandez I."/>
            <person name="Pacheco R."/>
            <person name="Padilla G."/>
            <person name="Ferreira P."/>
            <person name="Barriuso J."/>
            <person name="Kellner H."/>
            <person name="Castanera R."/>
            <person name="Alfaro M."/>
            <person name="Ramirez L."/>
            <person name="Pisabarro A.G."/>
            <person name="Kuo A."/>
            <person name="Tritt A."/>
            <person name="Lipzen A."/>
            <person name="He G."/>
            <person name="Yan M."/>
            <person name="Ng V."/>
            <person name="Cullen D."/>
            <person name="Martin F."/>
            <person name="Rosso M.-N."/>
            <person name="Henrissat B."/>
            <person name="Hibbett D."/>
            <person name="Martinez A.T."/>
            <person name="Grigoriev I.V."/>
        </authorList>
    </citation>
    <scope>NUCLEOTIDE SEQUENCE</scope>
    <source>
        <strain evidence="1">AH 40177</strain>
    </source>
</reference>
<gene>
    <name evidence="1" type="ORF">BDP27DRAFT_1212967</name>
</gene>
<dbReference type="AlphaFoldDB" id="A0A9P5PZH6"/>
<dbReference type="Proteomes" id="UP000772434">
    <property type="component" value="Unassembled WGS sequence"/>
</dbReference>
<comment type="caution">
    <text evidence="1">The sequence shown here is derived from an EMBL/GenBank/DDBJ whole genome shotgun (WGS) entry which is preliminary data.</text>
</comment>
<evidence type="ECO:0000313" key="2">
    <source>
        <dbReference type="Proteomes" id="UP000772434"/>
    </source>
</evidence>
<organism evidence="1 2">
    <name type="scientific">Rhodocollybia butyracea</name>
    <dbReference type="NCBI Taxonomy" id="206335"/>
    <lineage>
        <taxon>Eukaryota</taxon>
        <taxon>Fungi</taxon>
        <taxon>Dikarya</taxon>
        <taxon>Basidiomycota</taxon>
        <taxon>Agaricomycotina</taxon>
        <taxon>Agaricomycetes</taxon>
        <taxon>Agaricomycetidae</taxon>
        <taxon>Agaricales</taxon>
        <taxon>Marasmiineae</taxon>
        <taxon>Omphalotaceae</taxon>
        <taxon>Rhodocollybia</taxon>
    </lineage>
</organism>
<feature type="non-terminal residue" evidence="1">
    <location>
        <position position="1"/>
    </location>
</feature>
<accession>A0A9P5PZH6</accession>
<keyword evidence="2" id="KW-1185">Reference proteome</keyword>
<dbReference type="OrthoDB" id="2393824at2759"/>
<protein>
    <submittedName>
        <fullName evidence="1">Uncharacterized protein</fullName>
    </submittedName>
</protein>
<evidence type="ECO:0000313" key="1">
    <source>
        <dbReference type="EMBL" id="KAF9075336.1"/>
    </source>
</evidence>
<sequence length="221" mass="25673">DAELDAAITHTLEDIQSIWEISSGGFFYITLDEANVASRKYIDSFEDEYGRYPILKEIIRTLQRRMGHLPIKFVVAGTVIPPEYFQSKIGEWDDFRWCSGTGSFDHPDVQQQYISQFLPPDLRNSDQGRVLLDRMWRWLRGRHRYTASYLTVLLNNNFESPHTLLGDYIRRITGYNPPDNREFSRGEKVCHNSWYSSLGSRGLDDSVFHGVFVVTMSTYPS</sequence>